<dbReference type="InterPro" id="IPR013762">
    <property type="entry name" value="Integrase-like_cat_sf"/>
</dbReference>
<evidence type="ECO:0000313" key="3">
    <source>
        <dbReference type="Proteomes" id="UP001162164"/>
    </source>
</evidence>
<accession>A0ABQ9JC66</accession>
<gene>
    <name evidence="2" type="ORF">NQ317_008109</name>
</gene>
<dbReference type="Gene3D" id="1.10.443.10">
    <property type="entry name" value="Intergrase catalytic core"/>
    <property type="match status" value="1"/>
</dbReference>
<dbReference type="InterPro" id="IPR011010">
    <property type="entry name" value="DNA_brk_join_enz"/>
</dbReference>
<name>A0ABQ9JC66_9CUCU</name>
<dbReference type="SUPFAM" id="SSF56349">
    <property type="entry name" value="DNA breaking-rejoining enzymes"/>
    <property type="match status" value="1"/>
</dbReference>
<evidence type="ECO:0000256" key="1">
    <source>
        <dbReference type="ARBA" id="ARBA00023172"/>
    </source>
</evidence>
<sequence length="125" mass="14500">MTFKTIPETKTNKKRIFTITDEIIENVNALQLIKNYRNLRPPHVCQTCFINYRHENGHHKLLECIHLAKYHHLPNANSYTGHAFRRSSASLLVEAGADILMLKNDGGWNPRQHIISIGHPFYIQN</sequence>
<comment type="caution">
    <text evidence="2">The sequence shown here is derived from an EMBL/GenBank/DDBJ whole genome shotgun (WGS) entry which is preliminary data.</text>
</comment>
<protein>
    <recommendedName>
        <fullName evidence="4">Tyr recombinase domain-containing protein</fullName>
    </recommendedName>
</protein>
<evidence type="ECO:0008006" key="4">
    <source>
        <dbReference type="Google" id="ProtNLM"/>
    </source>
</evidence>
<dbReference type="Proteomes" id="UP001162164">
    <property type="component" value="Unassembled WGS sequence"/>
</dbReference>
<keyword evidence="1" id="KW-0233">DNA recombination</keyword>
<keyword evidence="3" id="KW-1185">Reference proteome</keyword>
<reference evidence="2" key="1">
    <citation type="journal article" date="2023" name="Insect Mol. Biol.">
        <title>Genome sequencing provides insights into the evolution of gene families encoding plant cell wall-degrading enzymes in longhorned beetles.</title>
        <authorList>
            <person name="Shin N.R."/>
            <person name="Okamura Y."/>
            <person name="Kirsch R."/>
            <person name="Pauchet Y."/>
        </authorList>
    </citation>
    <scope>NUCLEOTIDE SEQUENCE</scope>
    <source>
        <strain evidence="2">MMC_N1</strain>
    </source>
</reference>
<proteinExistence type="predicted"/>
<evidence type="ECO:0000313" key="2">
    <source>
        <dbReference type="EMBL" id="KAJ8975754.1"/>
    </source>
</evidence>
<organism evidence="2 3">
    <name type="scientific">Molorchus minor</name>
    <dbReference type="NCBI Taxonomy" id="1323400"/>
    <lineage>
        <taxon>Eukaryota</taxon>
        <taxon>Metazoa</taxon>
        <taxon>Ecdysozoa</taxon>
        <taxon>Arthropoda</taxon>
        <taxon>Hexapoda</taxon>
        <taxon>Insecta</taxon>
        <taxon>Pterygota</taxon>
        <taxon>Neoptera</taxon>
        <taxon>Endopterygota</taxon>
        <taxon>Coleoptera</taxon>
        <taxon>Polyphaga</taxon>
        <taxon>Cucujiformia</taxon>
        <taxon>Chrysomeloidea</taxon>
        <taxon>Cerambycidae</taxon>
        <taxon>Lamiinae</taxon>
        <taxon>Monochamini</taxon>
        <taxon>Molorchus</taxon>
    </lineage>
</organism>
<dbReference type="EMBL" id="JAPWTJ010000771">
    <property type="protein sequence ID" value="KAJ8975754.1"/>
    <property type="molecule type" value="Genomic_DNA"/>
</dbReference>